<evidence type="ECO:0000313" key="4">
    <source>
        <dbReference type="Proteomes" id="UP001303046"/>
    </source>
</evidence>
<accession>A0ABR1DPC6</accession>
<evidence type="ECO:0000313" key="3">
    <source>
        <dbReference type="EMBL" id="KAK6752299.1"/>
    </source>
</evidence>
<evidence type="ECO:0000256" key="1">
    <source>
        <dbReference type="SAM" id="MobiDB-lite"/>
    </source>
</evidence>
<gene>
    <name evidence="3" type="primary">Necator_chrIV.g16910</name>
    <name evidence="3" type="ORF">RB195_003612</name>
</gene>
<keyword evidence="2" id="KW-0472">Membrane</keyword>
<sequence>MLSYISAEVGTNSFAVLRPSRPLENVSCTMTDSKEAPFFNLPPLPQQGPSTGGTGSHEKINQPGKSAESVGKEGKMGSKEPLAVPTKSAPNLGTFKVLIGFTWALFCVCVAGLIYVVVQYKIDRNGLRATV</sequence>
<dbReference type="Proteomes" id="UP001303046">
    <property type="component" value="Unassembled WGS sequence"/>
</dbReference>
<keyword evidence="2" id="KW-1133">Transmembrane helix</keyword>
<comment type="caution">
    <text evidence="3">The sequence shown here is derived from an EMBL/GenBank/DDBJ whole genome shotgun (WGS) entry which is preliminary data.</text>
</comment>
<feature type="transmembrane region" description="Helical" evidence="2">
    <location>
        <begin position="97"/>
        <end position="118"/>
    </location>
</feature>
<feature type="region of interest" description="Disordered" evidence="1">
    <location>
        <begin position="39"/>
        <end position="86"/>
    </location>
</feature>
<proteinExistence type="predicted"/>
<reference evidence="3 4" key="1">
    <citation type="submission" date="2023-08" db="EMBL/GenBank/DDBJ databases">
        <title>A Necator americanus chromosomal reference genome.</title>
        <authorList>
            <person name="Ilik V."/>
            <person name="Petrzelkova K.J."/>
            <person name="Pardy F."/>
            <person name="Fuh T."/>
            <person name="Niatou-Singa F.S."/>
            <person name="Gouil Q."/>
            <person name="Baker L."/>
            <person name="Ritchie M.E."/>
            <person name="Jex A.R."/>
            <person name="Gazzola D."/>
            <person name="Li H."/>
            <person name="Toshio Fujiwara R."/>
            <person name="Zhan B."/>
            <person name="Aroian R.V."/>
            <person name="Pafco B."/>
            <person name="Schwarz E.M."/>
        </authorList>
    </citation>
    <scope>NUCLEOTIDE SEQUENCE [LARGE SCALE GENOMIC DNA]</scope>
    <source>
        <strain evidence="3 4">Aroian</strain>
        <tissue evidence="3">Whole animal</tissue>
    </source>
</reference>
<keyword evidence="4" id="KW-1185">Reference proteome</keyword>
<organism evidence="3 4">
    <name type="scientific">Necator americanus</name>
    <name type="common">Human hookworm</name>
    <dbReference type="NCBI Taxonomy" id="51031"/>
    <lineage>
        <taxon>Eukaryota</taxon>
        <taxon>Metazoa</taxon>
        <taxon>Ecdysozoa</taxon>
        <taxon>Nematoda</taxon>
        <taxon>Chromadorea</taxon>
        <taxon>Rhabditida</taxon>
        <taxon>Rhabditina</taxon>
        <taxon>Rhabditomorpha</taxon>
        <taxon>Strongyloidea</taxon>
        <taxon>Ancylostomatidae</taxon>
        <taxon>Bunostominae</taxon>
        <taxon>Necator</taxon>
    </lineage>
</organism>
<keyword evidence="2" id="KW-0812">Transmembrane</keyword>
<dbReference type="EMBL" id="JAVFWL010000004">
    <property type="protein sequence ID" value="KAK6752299.1"/>
    <property type="molecule type" value="Genomic_DNA"/>
</dbReference>
<protein>
    <submittedName>
        <fullName evidence="3">Uncharacterized protein</fullName>
    </submittedName>
</protein>
<evidence type="ECO:0000256" key="2">
    <source>
        <dbReference type="SAM" id="Phobius"/>
    </source>
</evidence>
<name>A0ABR1DPC6_NECAM</name>